<feature type="domain" description="BPM/SPOP BACK" evidence="4">
    <location>
        <begin position="74"/>
        <end position="122"/>
    </location>
</feature>
<evidence type="ECO:0000259" key="3">
    <source>
        <dbReference type="Pfam" id="PF00651"/>
    </source>
</evidence>
<comment type="similarity">
    <text evidence="2">Belongs to the Tdpoz family.</text>
</comment>
<comment type="caution">
    <text evidence="5">The sequence shown here is derived from an EMBL/GenBank/DDBJ whole genome shotgun (WGS) entry which is preliminary data.</text>
</comment>
<keyword evidence="6" id="KW-1185">Reference proteome</keyword>
<organism evidence="5 6">
    <name type="scientific">Penstemon davidsonii</name>
    <dbReference type="NCBI Taxonomy" id="160366"/>
    <lineage>
        <taxon>Eukaryota</taxon>
        <taxon>Viridiplantae</taxon>
        <taxon>Streptophyta</taxon>
        <taxon>Embryophyta</taxon>
        <taxon>Tracheophyta</taxon>
        <taxon>Spermatophyta</taxon>
        <taxon>Magnoliopsida</taxon>
        <taxon>eudicotyledons</taxon>
        <taxon>Gunneridae</taxon>
        <taxon>Pentapetalae</taxon>
        <taxon>asterids</taxon>
        <taxon>lamiids</taxon>
        <taxon>Lamiales</taxon>
        <taxon>Plantaginaceae</taxon>
        <taxon>Cheloneae</taxon>
        <taxon>Penstemon</taxon>
    </lineage>
</organism>
<evidence type="ECO:0000256" key="1">
    <source>
        <dbReference type="ARBA" id="ARBA00004906"/>
    </source>
</evidence>
<evidence type="ECO:0000313" key="6">
    <source>
        <dbReference type="Proteomes" id="UP001291926"/>
    </source>
</evidence>
<protein>
    <recommendedName>
        <fullName evidence="7">BTB domain-containing protein</fullName>
    </recommendedName>
</protein>
<dbReference type="PANTHER" id="PTHR26379">
    <property type="entry name" value="BTB/POZ AND MATH DOMAIN-CONTAINING PROTEIN 1"/>
    <property type="match status" value="1"/>
</dbReference>
<dbReference type="InterPro" id="IPR011333">
    <property type="entry name" value="SKP1/BTB/POZ_sf"/>
</dbReference>
<feature type="domain" description="BTB" evidence="3">
    <location>
        <begin position="18"/>
        <end position="69"/>
    </location>
</feature>
<dbReference type="PANTHER" id="PTHR26379:SF187">
    <property type="entry name" value="OS07G0655300 PROTEIN"/>
    <property type="match status" value="1"/>
</dbReference>
<dbReference type="Pfam" id="PF00651">
    <property type="entry name" value="BTB"/>
    <property type="match status" value="1"/>
</dbReference>
<dbReference type="InterPro" id="IPR056423">
    <property type="entry name" value="BACK_BPM_SPOP"/>
</dbReference>
<comment type="pathway">
    <text evidence="1">Protein modification; protein ubiquitination.</text>
</comment>
<dbReference type="Gene3D" id="3.30.710.10">
    <property type="entry name" value="Potassium Channel Kv1.1, Chain A"/>
    <property type="match status" value="1"/>
</dbReference>
<dbReference type="Proteomes" id="UP001291926">
    <property type="component" value="Unassembled WGS sequence"/>
</dbReference>
<gene>
    <name evidence="5" type="ORF">RD792_002043</name>
</gene>
<evidence type="ECO:0000313" key="5">
    <source>
        <dbReference type="EMBL" id="KAK4491307.1"/>
    </source>
</evidence>
<dbReference type="Gene3D" id="1.25.40.420">
    <property type="match status" value="1"/>
</dbReference>
<proteinExistence type="inferred from homology"/>
<dbReference type="Pfam" id="PF24570">
    <property type="entry name" value="BACK_BPM_SPOP"/>
    <property type="match status" value="1"/>
</dbReference>
<evidence type="ECO:0008006" key="7">
    <source>
        <dbReference type="Google" id="ProtNLM"/>
    </source>
</evidence>
<name>A0ABR0DPZ3_9LAMI</name>
<reference evidence="5 6" key="1">
    <citation type="journal article" date="2023" name="bioRxiv">
        <title>Genome report: Whole genome sequence and annotation of Penstemon davidsonii.</title>
        <authorList>
            <person name="Ostevik K.L."/>
            <person name="Alabady M."/>
            <person name="Zhang M."/>
            <person name="Rausher M.D."/>
        </authorList>
    </citation>
    <scope>NUCLEOTIDE SEQUENCE [LARGE SCALE GENOMIC DNA]</scope>
    <source>
        <strain evidence="5">DNT005</strain>
        <tissue evidence="5">Whole leaf</tissue>
    </source>
</reference>
<evidence type="ECO:0000256" key="2">
    <source>
        <dbReference type="ARBA" id="ARBA00010846"/>
    </source>
</evidence>
<dbReference type="InterPro" id="IPR045005">
    <property type="entry name" value="BPM1-6"/>
</dbReference>
<dbReference type="SUPFAM" id="SSF54695">
    <property type="entry name" value="POZ domain"/>
    <property type="match status" value="1"/>
</dbReference>
<dbReference type="InterPro" id="IPR000210">
    <property type="entry name" value="BTB/POZ_dom"/>
</dbReference>
<accession>A0ABR0DPZ3</accession>
<evidence type="ECO:0000259" key="4">
    <source>
        <dbReference type="Pfam" id="PF24570"/>
    </source>
</evidence>
<dbReference type="EMBL" id="JAYDYQ010001087">
    <property type="protein sequence ID" value="KAK4491307.1"/>
    <property type="molecule type" value="Genomic_DNA"/>
</dbReference>
<sequence length="203" mass="22820">MFPQGVPEHVMCSYLGGLQALLHFIYCDVIPDLDSKCEATIMTQHLLAAANRYGIEKLKSLCEARLSKNIAIDTATTNLALAEQDGYLQLKSKCDDFILLPENTKAVKQTNEFKDMKKTCPSSAIAEFLESLVRVNTKRFLKKLGFDWIFIPKSLQGFVESQLERKLAMELRNLGSILGYKPSWAKSKVEYALGNRPIRTGPN</sequence>